<dbReference type="Proteomes" id="UP000827892">
    <property type="component" value="Chromosome IV"/>
</dbReference>
<dbReference type="AlphaFoldDB" id="A0AAE9ACJ0"/>
<accession>A0AAE9ACJ0</accession>
<evidence type="ECO:0000256" key="1">
    <source>
        <dbReference type="SAM" id="MobiDB-lite"/>
    </source>
</evidence>
<dbReference type="EMBL" id="CP090894">
    <property type="protein sequence ID" value="ULT93819.1"/>
    <property type="molecule type" value="Genomic_DNA"/>
</dbReference>
<organism evidence="2 3">
    <name type="scientific">Caenorhabditis briggsae</name>
    <dbReference type="NCBI Taxonomy" id="6238"/>
    <lineage>
        <taxon>Eukaryota</taxon>
        <taxon>Metazoa</taxon>
        <taxon>Ecdysozoa</taxon>
        <taxon>Nematoda</taxon>
        <taxon>Chromadorea</taxon>
        <taxon>Rhabditida</taxon>
        <taxon>Rhabditina</taxon>
        <taxon>Rhabditomorpha</taxon>
        <taxon>Rhabditoidea</taxon>
        <taxon>Rhabditidae</taxon>
        <taxon>Peloderinae</taxon>
        <taxon>Caenorhabditis</taxon>
    </lineage>
</organism>
<evidence type="ECO:0000313" key="3">
    <source>
        <dbReference type="Proteomes" id="UP000827892"/>
    </source>
</evidence>
<gene>
    <name evidence="2" type="ORF">L3Y34_003372</name>
</gene>
<protein>
    <submittedName>
        <fullName evidence="2">Uncharacterized protein</fullName>
    </submittedName>
</protein>
<evidence type="ECO:0000313" key="2">
    <source>
        <dbReference type="EMBL" id="ULT93819.1"/>
    </source>
</evidence>
<sequence length="315" mass="36751">MAGSYARISEEKLVGIRGPAEIQEPFRQYYEEMAMTISQKEECVFEMIARLTDEMLLALVERQINATKNELGWNREGNWVLEIVNEEDRQEDRQEDQQEIAVEEQAPPPNRRRLHPDFDMLSNLFHQRIQEFENRIQRAVPVPNEENRVAQALQAQQNALVQILGNDVGGAALPAGEQDAEVVRNILMEEEEDGDQEDQAGDDDEEEMAHFQGTWRRIPESLKLHLPPNKTNLWINWNEYDVMEWSRQFLPEVVDYLAYDVMEWSRQFLPEVVDYLVPLEMDELMDNAELNPAPQPIQIQINVARIVDQIVRIVE</sequence>
<proteinExistence type="predicted"/>
<reference evidence="2 3" key="1">
    <citation type="submission" date="2022-05" db="EMBL/GenBank/DDBJ databases">
        <title>Chromosome-level reference genomes for two strains of Caenorhabditis briggsae: an improved platform for comparative genomics.</title>
        <authorList>
            <person name="Stevens L."/>
            <person name="Andersen E.C."/>
        </authorList>
    </citation>
    <scope>NUCLEOTIDE SEQUENCE [LARGE SCALE GENOMIC DNA]</scope>
    <source>
        <strain evidence="2">QX1410_ONT</strain>
        <tissue evidence="2">Whole-organism</tissue>
    </source>
</reference>
<feature type="region of interest" description="Disordered" evidence="1">
    <location>
        <begin position="88"/>
        <end position="113"/>
    </location>
</feature>
<name>A0AAE9ACJ0_CAEBR</name>